<dbReference type="PANTHER" id="PTHR21183:SF18">
    <property type="entry name" value="LARGE RIBOSOMAL SUBUNIT PROTEIN UL29M"/>
    <property type="match status" value="1"/>
</dbReference>
<dbReference type="GO" id="GO:0032543">
    <property type="term" value="P:mitochondrial translation"/>
    <property type="evidence" value="ECO:0007669"/>
    <property type="project" value="TreeGrafter"/>
</dbReference>
<gene>
    <name evidence="7" type="primary">MRPL47</name>
    <name evidence="7" type="ORF">FJT64_010750</name>
</gene>
<keyword evidence="5" id="KW-0687">Ribonucleoprotein</keyword>
<dbReference type="GO" id="GO:0003735">
    <property type="term" value="F:structural constituent of ribosome"/>
    <property type="evidence" value="ECO:0007669"/>
    <property type="project" value="InterPro"/>
</dbReference>
<reference evidence="7 8" key="1">
    <citation type="submission" date="2019-07" db="EMBL/GenBank/DDBJ databases">
        <title>Draft genome assembly of a fouling barnacle, Amphibalanus amphitrite (Darwin, 1854): The first reference genome for Thecostraca.</title>
        <authorList>
            <person name="Kim W."/>
        </authorList>
    </citation>
    <scope>NUCLEOTIDE SEQUENCE [LARGE SCALE GENOMIC DNA]</scope>
    <source>
        <strain evidence="7">SNU_AA5</strain>
        <tissue evidence="7">Soma without cirri and trophi</tissue>
    </source>
</reference>
<dbReference type="EMBL" id="VIIS01001907">
    <property type="protein sequence ID" value="KAF0291082.1"/>
    <property type="molecule type" value="Genomic_DNA"/>
</dbReference>
<dbReference type="InterPro" id="IPR038340">
    <property type="entry name" value="MRP-L47_sf"/>
</dbReference>
<keyword evidence="8" id="KW-1185">Reference proteome</keyword>
<comment type="caution">
    <text evidence="7">The sequence shown here is derived from an EMBL/GenBank/DDBJ whole genome shotgun (WGS) entry which is preliminary data.</text>
</comment>
<dbReference type="Pfam" id="PF06984">
    <property type="entry name" value="MRP-L47"/>
    <property type="match status" value="1"/>
</dbReference>
<keyword evidence="4" id="KW-0496">Mitochondrion</keyword>
<dbReference type="AlphaFoldDB" id="A0A6A4VKP2"/>
<dbReference type="OrthoDB" id="270763at2759"/>
<dbReference type="Proteomes" id="UP000440578">
    <property type="component" value="Unassembled WGS sequence"/>
</dbReference>
<evidence type="ECO:0000256" key="6">
    <source>
        <dbReference type="ARBA" id="ARBA00035289"/>
    </source>
</evidence>
<sequence length="269" mass="31966">MSLYSFLSHGLRLASSVQTCLSPNKMVLIKGSLPLKSPSLAILNRLFQTSCSRYGLMEFFDDEKNWGADEVRVGRAWKAEELRLKSNQDLHKLWYVLLKERNMLLTTEHYYEKMEKELFPSPERIDKVEESMKNLEQVVKERNKAYWQLEVSSAEDGCRPVRRERNQFGVMVDRPLTEHVEPETDSNRVRPARPYASPDVANFLKLKHEQEKTERNREARRRHRHVVGLLRRFPDLDLDMLREQYPDVDMDRVRRDKRIRGNHEDRLSI</sequence>
<organism evidence="7 8">
    <name type="scientific">Amphibalanus amphitrite</name>
    <name type="common">Striped barnacle</name>
    <name type="synonym">Balanus amphitrite</name>
    <dbReference type="NCBI Taxonomy" id="1232801"/>
    <lineage>
        <taxon>Eukaryota</taxon>
        <taxon>Metazoa</taxon>
        <taxon>Ecdysozoa</taxon>
        <taxon>Arthropoda</taxon>
        <taxon>Crustacea</taxon>
        <taxon>Multicrustacea</taxon>
        <taxon>Cirripedia</taxon>
        <taxon>Thoracica</taxon>
        <taxon>Thoracicalcarea</taxon>
        <taxon>Balanomorpha</taxon>
        <taxon>Balanoidea</taxon>
        <taxon>Balanidae</taxon>
        <taxon>Amphibalaninae</taxon>
        <taxon>Amphibalanus</taxon>
    </lineage>
</organism>
<evidence type="ECO:0000256" key="1">
    <source>
        <dbReference type="ARBA" id="ARBA00004173"/>
    </source>
</evidence>
<dbReference type="Gene3D" id="6.10.330.20">
    <property type="match status" value="1"/>
</dbReference>
<dbReference type="PANTHER" id="PTHR21183">
    <property type="entry name" value="RIBOSOMAL PROTEIN L47, MITOCHONDRIAL-RELATED"/>
    <property type="match status" value="1"/>
</dbReference>
<evidence type="ECO:0000256" key="5">
    <source>
        <dbReference type="ARBA" id="ARBA00023274"/>
    </source>
</evidence>
<evidence type="ECO:0000256" key="3">
    <source>
        <dbReference type="ARBA" id="ARBA00022980"/>
    </source>
</evidence>
<evidence type="ECO:0000313" key="7">
    <source>
        <dbReference type="EMBL" id="KAF0291082.1"/>
    </source>
</evidence>
<dbReference type="InterPro" id="IPR010729">
    <property type="entry name" value="Ribosomal_uL29_mit"/>
</dbReference>
<evidence type="ECO:0000256" key="4">
    <source>
        <dbReference type="ARBA" id="ARBA00023128"/>
    </source>
</evidence>
<evidence type="ECO:0000313" key="8">
    <source>
        <dbReference type="Proteomes" id="UP000440578"/>
    </source>
</evidence>
<protein>
    <recommendedName>
        <fullName evidence="6">Large ribosomal subunit protein uL29m</fullName>
    </recommendedName>
</protein>
<comment type="subcellular location">
    <subcellularLocation>
        <location evidence="1">Mitochondrion</location>
    </subcellularLocation>
</comment>
<proteinExistence type="inferred from homology"/>
<comment type="similarity">
    <text evidence="2">Belongs to the universal ribosomal protein uL29 family.</text>
</comment>
<dbReference type="GO" id="GO:0005762">
    <property type="term" value="C:mitochondrial large ribosomal subunit"/>
    <property type="evidence" value="ECO:0007669"/>
    <property type="project" value="TreeGrafter"/>
</dbReference>
<accession>A0A6A4VKP2</accession>
<keyword evidence="3 7" id="KW-0689">Ribosomal protein</keyword>
<evidence type="ECO:0000256" key="2">
    <source>
        <dbReference type="ARBA" id="ARBA00009254"/>
    </source>
</evidence>
<name>A0A6A4VKP2_AMPAM</name>